<keyword evidence="2" id="KW-1185">Reference proteome</keyword>
<accession>A0AAV1X7G4</accession>
<evidence type="ECO:0000313" key="1">
    <source>
        <dbReference type="EMBL" id="CAL0317159.1"/>
    </source>
</evidence>
<reference evidence="1 2" key="1">
    <citation type="submission" date="2024-03" db="EMBL/GenBank/DDBJ databases">
        <authorList>
            <person name="Martinez-Hernandez J."/>
        </authorList>
    </citation>
    <scope>NUCLEOTIDE SEQUENCE [LARGE SCALE GENOMIC DNA]</scope>
</reference>
<dbReference type="Proteomes" id="UP001497480">
    <property type="component" value="Unassembled WGS sequence"/>
</dbReference>
<sequence>MPWNKSNNINKTLPCNPSNIAYAQYQKLAWLMTRPHTMLSSVRLHNEATPTLPNKLQCISCPTTHQVPQQASIRLLGKATQHIFQQVSVILLSQTIHHIPSVRT</sequence>
<organism evidence="1 2">
    <name type="scientific">Lupinus luteus</name>
    <name type="common">European yellow lupine</name>
    <dbReference type="NCBI Taxonomy" id="3873"/>
    <lineage>
        <taxon>Eukaryota</taxon>
        <taxon>Viridiplantae</taxon>
        <taxon>Streptophyta</taxon>
        <taxon>Embryophyta</taxon>
        <taxon>Tracheophyta</taxon>
        <taxon>Spermatophyta</taxon>
        <taxon>Magnoliopsida</taxon>
        <taxon>eudicotyledons</taxon>
        <taxon>Gunneridae</taxon>
        <taxon>Pentapetalae</taxon>
        <taxon>rosids</taxon>
        <taxon>fabids</taxon>
        <taxon>Fabales</taxon>
        <taxon>Fabaceae</taxon>
        <taxon>Papilionoideae</taxon>
        <taxon>50 kb inversion clade</taxon>
        <taxon>genistoids sensu lato</taxon>
        <taxon>core genistoids</taxon>
        <taxon>Genisteae</taxon>
        <taxon>Lupinus</taxon>
    </lineage>
</organism>
<dbReference type="EMBL" id="CAXHTB010000012">
    <property type="protein sequence ID" value="CAL0317159.1"/>
    <property type="molecule type" value="Genomic_DNA"/>
</dbReference>
<proteinExistence type="predicted"/>
<gene>
    <name evidence="1" type="ORF">LLUT_LOCUS18219</name>
</gene>
<dbReference type="AlphaFoldDB" id="A0AAV1X7G4"/>
<name>A0AAV1X7G4_LUPLU</name>
<evidence type="ECO:0000313" key="2">
    <source>
        <dbReference type="Proteomes" id="UP001497480"/>
    </source>
</evidence>
<protein>
    <submittedName>
        <fullName evidence="1">Uncharacterized protein</fullName>
    </submittedName>
</protein>
<comment type="caution">
    <text evidence="1">The sequence shown here is derived from an EMBL/GenBank/DDBJ whole genome shotgun (WGS) entry which is preliminary data.</text>
</comment>